<proteinExistence type="predicted"/>
<name>A0AB39R951_9ACTN</name>
<keyword evidence="1" id="KW-0614">Plasmid</keyword>
<accession>A0AB39R951</accession>
<gene>
    <name evidence="1" type="ORF">AB5J52_49900</name>
</gene>
<protein>
    <submittedName>
        <fullName evidence="1">DUF6233 domain-containing protein</fullName>
    </submittedName>
</protein>
<sequence length="109" mass="11857">MPGGPLCAYCGPWSTSGVEAGRYRGKYGRRHRPRPPDWIVELTNAKGEPFQVHDGACGMTGRRHRAIGRDEARRLLTADGVPPCPICHPGTQLHIIGEARMRAGRGTTA</sequence>
<dbReference type="AlphaFoldDB" id="A0AB39R951"/>
<dbReference type="RefSeq" id="WP_369228718.1">
    <property type="nucleotide sequence ID" value="NZ_CP163442.1"/>
</dbReference>
<dbReference type="EMBL" id="CP163442">
    <property type="protein sequence ID" value="XDQ50198.1"/>
    <property type="molecule type" value="Genomic_DNA"/>
</dbReference>
<geneLocation type="plasmid" evidence="1">
    <name>unnamed1</name>
</geneLocation>
<evidence type="ECO:0000313" key="1">
    <source>
        <dbReference type="EMBL" id="XDQ50198.1"/>
    </source>
</evidence>
<organism evidence="1">
    <name type="scientific">Streptomyces sp. R39</name>
    <dbReference type="NCBI Taxonomy" id="3238631"/>
    <lineage>
        <taxon>Bacteria</taxon>
        <taxon>Bacillati</taxon>
        <taxon>Actinomycetota</taxon>
        <taxon>Actinomycetes</taxon>
        <taxon>Kitasatosporales</taxon>
        <taxon>Streptomycetaceae</taxon>
        <taxon>Streptomyces</taxon>
    </lineage>
</organism>
<dbReference type="InterPro" id="IPR046200">
    <property type="entry name" value="DUF6233"/>
</dbReference>
<dbReference type="Pfam" id="PF19746">
    <property type="entry name" value="DUF6233"/>
    <property type="match status" value="1"/>
</dbReference>
<reference evidence="1" key="1">
    <citation type="submission" date="2024-07" db="EMBL/GenBank/DDBJ databases">
        <authorList>
            <person name="Yu S.T."/>
        </authorList>
    </citation>
    <scope>NUCLEOTIDE SEQUENCE</scope>
    <source>
        <strain evidence="1">R39</strain>
        <plasmid evidence="1">unnamed1</plasmid>
    </source>
</reference>